<dbReference type="EMBL" id="KV407454">
    <property type="protein sequence ID" value="KZF26499.1"/>
    <property type="molecule type" value="Genomic_DNA"/>
</dbReference>
<feature type="transmembrane region" description="Helical" evidence="2">
    <location>
        <begin position="12"/>
        <end position="30"/>
    </location>
</feature>
<evidence type="ECO:0000256" key="2">
    <source>
        <dbReference type="SAM" id="Phobius"/>
    </source>
</evidence>
<name>A0A165JQ06_XYLHT</name>
<evidence type="ECO:0000256" key="1">
    <source>
        <dbReference type="SAM" id="MobiDB-lite"/>
    </source>
</evidence>
<dbReference type="AlphaFoldDB" id="A0A165JQ06"/>
<keyword evidence="2" id="KW-0812">Transmembrane</keyword>
<keyword evidence="2" id="KW-1133">Transmembrane helix</keyword>
<dbReference type="InParanoid" id="A0A165JQ06"/>
<keyword evidence="4" id="KW-1185">Reference proteome</keyword>
<evidence type="ECO:0000313" key="4">
    <source>
        <dbReference type="Proteomes" id="UP000076632"/>
    </source>
</evidence>
<feature type="region of interest" description="Disordered" evidence="1">
    <location>
        <begin position="34"/>
        <end position="96"/>
    </location>
</feature>
<reference evidence="3 4" key="1">
    <citation type="journal article" date="2016" name="Fungal Biol.">
        <title>The genome of Xylona heveae provides a window into fungal endophytism.</title>
        <authorList>
            <person name="Gazis R."/>
            <person name="Kuo A."/>
            <person name="Riley R."/>
            <person name="LaButti K."/>
            <person name="Lipzen A."/>
            <person name="Lin J."/>
            <person name="Amirebrahimi M."/>
            <person name="Hesse C.N."/>
            <person name="Spatafora J.W."/>
            <person name="Henrissat B."/>
            <person name="Hainaut M."/>
            <person name="Grigoriev I.V."/>
            <person name="Hibbett D.S."/>
        </authorList>
    </citation>
    <scope>NUCLEOTIDE SEQUENCE [LARGE SCALE GENOMIC DNA]</scope>
    <source>
        <strain evidence="3 4">TC161</strain>
    </source>
</reference>
<protein>
    <submittedName>
        <fullName evidence="3">Uncharacterized protein</fullName>
    </submittedName>
</protein>
<keyword evidence="2" id="KW-0472">Membrane</keyword>
<evidence type="ECO:0000313" key="3">
    <source>
        <dbReference type="EMBL" id="KZF26499.1"/>
    </source>
</evidence>
<dbReference type="RefSeq" id="XP_018192054.1">
    <property type="nucleotide sequence ID" value="XM_018329140.1"/>
</dbReference>
<proteinExistence type="predicted"/>
<accession>A0A165JQ06</accession>
<organism evidence="3 4">
    <name type="scientific">Xylona heveae (strain CBS 132557 / TC161)</name>
    <dbReference type="NCBI Taxonomy" id="1328760"/>
    <lineage>
        <taxon>Eukaryota</taxon>
        <taxon>Fungi</taxon>
        <taxon>Dikarya</taxon>
        <taxon>Ascomycota</taxon>
        <taxon>Pezizomycotina</taxon>
        <taxon>Xylonomycetes</taxon>
        <taxon>Xylonales</taxon>
        <taxon>Xylonaceae</taxon>
        <taxon>Xylona</taxon>
    </lineage>
</organism>
<sequence>MGDEDDDDDDAASGLRAYLIILIQLFFLSYPRQESARHDPATFRRGKTPPQKNWPRESPLRRAGAAVPHPSHPSIHTLPKESPLLGRNPTPCSRFRARFPTIPRRNTHWPPGPCS</sequence>
<gene>
    <name evidence="3" type="ORF">L228DRAFT_13715</name>
</gene>
<dbReference type="Proteomes" id="UP000076632">
    <property type="component" value="Unassembled WGS sequence"/>
</dbReference>
<dbReference type="GeneID" id="28894277"/>